<dbReference type="EMBL" id="ML001577">
    <property type="protein sequence ID" value="RKO83167.1"/>
    <property type="molecule type" value="Genomic_DNA"/>
</dbReference>
<evidence type="ECO:0000256" key="10">
    <source>
        <dbReference type="ARBA" id="ARBA00023136"/>
    </source>
</evidence>
<keyword evidence="10" id="KW-0472">Membrane</keyword>
<comment type="similarity">
    <text evidence="2 12">Belongs to the UQCR10/QCR9 family.</text>
</comment>
<dbReference type="SUPFAM" id="SSF81514">
    <property type="entry name" value="Subunit X (non-heme 7 kDa protein) of cytochrome bc1 complex (Ubiquinol-cytochrome c reductase)"/>
    <property type="match status" value="1"/>
</dbReference>
<keyword evidence="4 12" id="KW-0679">Respiratory chain</keyword>
<keyword evidence="7 12" id="KW-0249">Electron transport</keyword>
<dbReference type="InterPro" id="IPR008027">
    <property type="entry name" value="QCR9"/>
</dbReference>
<dbReference type="GO" id="GO:0006122">
    <property type="term" value="P:mitochondrial electron transport, ubiquinol to cytochrome c"/>
    <property type="evidence" value="ECO:0007669"/>
    <property type="project" value="UniProtKB-UniRule"/>
</dbReference>
<evidence type="ECO:0000256" key="3">
    <source>
        <dbReference type="ARBA" id="ARBA00022448"/>
    </source>
</evidence>
<accession>A0A4V1IPI4</accession>
<sequence length="51" mass="5976">VFFKRSSAFLATIFASAFVVEIAFDTTSDKLWDRANKGRQWKDIRDKYITN</sequence>
<dbReference type="Gene3D" id="1.20.5.260">
    <property type="entry name" value="Cytochrome b-c1 complex subunit 9"/>
    <property type="match status" value="1"/>
</dbReference>
<evidence type="ECO:0000256" key="4">
    <source>
        <dbReference type="ARBA" id="ARBA00022660"/>
    </source>
</evidence>
<dbReference type="GO" id="GO:0045275">
    <property type="term" value="C:respiratory chain complex III"/>
    <property type="evidence" value="ECO:0007669"/>
    <property type="project" value="UniProtKB-UniRule"/>
</dbReference>
<name>A0A4V1IPI4_9FUNG</name>
<evidence type="ECO:0000256" key="12">
    <source>
        <dbReference type="RuleBase" id="RU368056"/>
    </source>
</evidence>
<evidence type="ECO:0000256" key="5">
    <source>
        <dbReference type="ARBA" id="ARBA00022692"/>
    </source>
</evidence>
<evidence type="ECO:0000256" key="11">
    <source>
        <dbReference type="ARBA" id="ARBA00044247"/>
    </source>
</evidence>
<dbReference type="AlphaFoldDB" id="A0A4V1IPI4"/>
<dbReference type="InterPro" id="IPR036656">
    <property type="entry name" value="QCR9_sf"/>
</dbReference>
<evidence type="ECO:0000256" key="8">
    <source>
        <dbReference type="ARBA" id="ARBA00022989"/>
    </source>
</evidence>
<keyword evidence="3 12" id="KW-0813">Transport</keyword>
<dbReference type="FunFam" id="1.20.5.260:FF:000001">
    <property type="entry name" value="Cytochrome b-c1 complex subunit 9"/>
    <property type="match status" value="1"/>
</dbReference>
<keyword evidence="6 12" id="KW-0999">Mitochondrion inner membrane</keyword>
<dbReference type="Proteomes" id="UP000269721">
    <property type="component" value="Unassembled WGS sequence"/>
</dbReference>
<reference evidence="14" key="1">
    <citation type="journal article" date="2018" name="Nat. Microbiol.">
        <title>Leveraging single-cell genomics to expand the fungal tree of life.</title>
        <authorList>
            <person name="Ahrendt S.R."/>
            <person name="Quandt C.A."/>
            <person name="Ciobanu D."/>
            <person name="Clum A."/>
            <person name="Salamov A."/>
            <person name="Andreopoulos B."/>
            <person name="Cheng J.F."/>
            <person name="Woyke T."/>
            <person name="Pelin A."/>
            <person name="Henrissat B."/>
            <person name="Reynolds N.K."/>
            <person name="Benny G.L."/>
            <person name="Smith M.E."/>
            <person name="James T.Y."/>
            <person name="Grigoriev I.V."/>
        </authorList>
    </citation>
    <scope>NUCLEOTIDE SEQUENCE [LARGE SCALE GENOMIC DNA]</scope>
</reference>
<evidence type="ECO:0000256" key="9">
    <source>
        <dbReference type="ARBA" id="ARBA00023128"/>
    </source>
</evidence>
<evidence type="ECO:0000256" key="6">
    <source>
        <dbReference type="ARBA" id="ARBA00022792"/>
    </source>
</evidence>
<protein>
    <recommendedName>
        <fullName evidence="11 12">Complex III subunit 9</fullName>
    </recommendedName>
</protein>
<dbReference type="PANTHER" id="PTHR12980">
    <property type="entry name" value="UBIQUINOL-CYTOCHROME C REDUCTASE COMPLEX, SUBUNIT X"/>
    <property type="match status" value="1"/>
</dbReference>
<comment type="subcellular location">
    <subcellularLocation>
        <location evidence="1 12">Mitochondrion inner membrane</location>
        <topology evidence="1 12">Single-pass membrane protein</topology>
    </subcellularLocation>
</comment>
<proteinExistence type="inferred from homology"/>
<feature type="non-terminal residue" evidence="13">
    <location>
        <position position="1"/>
    </location>
</feature>
<evidence type="ECO:0000313" key="14">
    <source>
        <dbReference type="Proteomes" id="UP000269721"/>
    </source>
</evidence>
<organism evidence="13 14">
    <name type="scientific">Blyttiomyces helicus</name>
    <dbReference type="NCBI Taxonomy" id="388810"/>
    <lineage>
        <taxon>Eukaryota</taxon>
        <taxon>Fungi</taxon>
        <taxon>Fungi incertae sedis</taxon>
        <taxon>Chytridiomycota</taxon>
        <taxon>Chytridiomycota incertae sedis</taxon>
        <taxon>Chytridiomycetes</taxon>
        <taxon>Chytridiomycetes incertae sedis</taxon>
        <taxon>Blyttiomyces</taxon>
    </lineage>
</organism>
<evidence type="ECO:0000256" key="1">
    <source>
        <dbReference type="ARBA" id="ARBA00004434"/>
    </source>
</evidence>
<dbReference type="Pfam" id="PF05365">
    <property type="entry name" value="UCR_UQCRX_QCR9"/>
    <property type="match status" value="1"/>
</dbReference>
<keyword evidence="5" id="KW-0812">Transmembrane</keyword>
<dbReference type="GO" id="GO:0005743">
    <property type="term" value="C:mitochondrial inner membrane"/>
    <property type="evidence" value="ECO:0007669"/>
    <property type="project" value="UniProtKB-SubCell"/>
</dbReference>
<gene>
    <name evidence="13" type="ORF">BDK51DRAFT_23693</name>
</gene>
<evidence type="ECO:0000313" key="13">
    <source>
        <dbReference type="EMBL" id="RKO83167.1"/>
    </source>
</evidence>
<comment type="subunit">
    <text evidence="12">Component of the ubiquinol-cytochrome c oxidoreductase (cytochrome b-c1 complex, complex III, CIII), a multisubunit enzyme composed of 3 respiratory subunits cytochrome b, cytochrome c1 and Rieske protein, 2 core protein subunits, and additional low-molecular weight protein subunits.</text>
</comment>
<evidence type="ECO:0000256" key="7">
    <source>
        <dbReference type="ARBA" id="ARBA00022982"/>
    </source>
</evidence>
<dbReference type="PANTHER" id="PTHR12980:SF0">
    <property type="entry name" value="CYTOCHROME B-C1 COMPLEX SUBUNIT 9"/>
    <property type="match status" value="1"/>
</dbReference>
<keyword evidence="8" id="KW-1133">Transmembrane helix</keyword>
<comment type="function">
    <text evidence="12">Component of the ubiquinol-cytochrome c oxidoreductase, a multisubunit transmembrane complex that is part of the mitochondrial electron transport chain which drives oxidative phosphorylation. The complex plays an important role in the uptake of multiple carbon sources present in different host niches.</text>
</comment>
<keyword evidence="14" id="KW-1185">Reference proteome</keyword>
<dbReference type="OrthoDB" id="44067at2759"/>
<keyword evidence="9 12" id="KW-0496">Mitochondrion</keyword>
<evidence type="ECO:0000256" key="2">
    <source>
        <dbReference type="ARBA" id="ARBA00007856"/>
    </source>
</evidence>